<name>A0ACC6Q6X8_9ACTN</name>
<evidence type="ECO:0000313" key="2">
    <source>
        <dbReference type="Proteomes" id="UP001377168"/>
    </source>
</evidence>
<keyword evidence="2" id="KW-1185">Reference proteome</keyword>
<accession>A0ACC6Q6X8</accession>
<dbReference type="Proteomes" id="UP001377168">
    <property type="component" value="Unassembled WGS sequence"/>
</dbReference>
<comment type="caution">
    <text evidence="1">The sequence shown here is derived from an EMBL/GenBank/DDBJ whole genome shotgun (WGS) entry which is preliminary data.</text>
</comment>
<organism evidence="1 2">
    <name type="scientific">Streptomyces achmelvichensis</name>
    <dbReference type="NCBI Taxonomy" id="3134111"/>
    <lineage>
        <taxon>Bacteria</taxon>
        <taxon>Bacillati</taxon>
        <taxon>Actinomycetota</taxon>
        <taxon>Actinomycetes</taxon>
        <taxon>Kitasatosporales</taxon>
        <taxon>Streptomycetaceae</taxon>
        <taxon>Streptomyces</taxon>
    </lineage>
</organism>
<dbReference type="EMBL" id="JBBKAJ010000022">
    <property type="protein sequence ID" value="MEJ8639381.1"/>
    <property type="molecule type" value="Genomic_DNA"/>
</dbReference>
<protein>
    <submittedName>
        <fullName evidence="1">STAS domain-containing protein</fullName>
    </submittedName>
</protein>
<evidence type="ECO:0000313" key="1">
    <source>
        <dbReference type="EMBL" id="MEJ8639381.1"/>
    </source>
</evidence>
<reference evidence="1" key="1">
    <citation type="submission" date="2024-03" db="EMBL/GenBank/DDBJ databases">
        <title>Novel Streptomyces species of biotechnological and ecological value are a feature of Machair soil.</title>
        <authorList>
            <person name="Prole J.R."/>
            <person name="Goodfellow M."/>
            <person name="Allenby N."/>
            <person name="Ward A.C."/>
        </authorList>
    </citation>
    <scope>NUCLEOTIDE SEQUENCE</scope>
    <source>
        <strain evidence="1">MS2.AVA.5</strain>
    </source>
</reference>
<sequence>MSELSVTTRSGPNGPVVEVAGELDHDTASEVRALLSGLELRPGTQLVVDLTALTFCDSSGITVLLAARNHVLAAQAGMALSGVPDRVQRVFRILGLDQVFVTYPTVEDAVAAWPQQTE</sequence>
<gene>
    <name evidence="1" type="ORF">WKI67_39170</name>
</gene>
<proteinExistence type="predicted"/>